<dbReference type="SUPFAM" id="SSF53098">
    <property type="entry name" value="Ribonuclease H-like"/>
    <property type="match status" value="1"/>
</dbReference>
<dbReference type="InterPro" id="IPR052929">
    <property type="entry name" value="RNase_H-like_EbsB-rel"/>
</dbReference>
<dbReference type="Proteomes" id="UP001558713">
    <property type="component" value="Unassembled WGS sequence"/>
</dbReference>
<dbReference type="InterPro" id="IPR036397">
    <property type="entry name" value="RNaseH_sf"/>
</dbReference>
<dbReference type="PANTHER" id="PTHR47074:SF11">
    <property type="entry name" value="REVERSE TRANSCRIPTASE-LIKE PROTEIN"/>
    <property type="match status" value="1"/>
</dbReference>
<name>A0ABD0ZYN1_CARAN</name>
<reference evidence="2 3" key="1">
    <citation type="submission" date="2024-04" db="EMBL/GenBank/DDBJ databases">
        <title>Genome assembly C_amara_ONT_v2.</title>
        <authorList>
            <person name="Yant L."/>
            <person name="Moore C."/>
            <person name="Slenker M."/>
        </authorList>
    </citation>
    <scope>NUCLEOTIDE SEQUENCE [LARGE SCALE GENOMIC DNA]</scope>
    <source>
        <tissue evidence="2">Leaf</tissue>
    </source>
</reference>
<dbReference type="AlphaFoldDB" id="A0ABD0ZYN1"/>
<keyword evidence="3" id="KW-1185">Reference proteome</keyword>
<evidence type="ECO:0000313" key="3">
    <source>
        <dbReference type="Proteomes" id="UP001558713"/>
    </source>
</evidence>
<dbReference type="InterPro" id="IPR044730">
    <property type="entry name" value="RNase_H-like_dom_plant"/>
</dbReference>
<organism evidence="2 3">
    <name type="scientific">Cardamine amara subsp. amara</name>
    <dbReference type="NCBI Taxonomy" id="228776"/>
    <lineage>
        <taxon>Eukaryota</taxon>
        <taxon>Viridiplantae</taxon>
        <taxon>Streptophyta</taxon>
        <taxon>Embryophyta</taxon>
        <taxon>Tracheophyta</taxon>
        <taxon>Spermatophyta</taxon>
        <taxon>Magnoliopsida</taxon>
        <taxon>eudicotyledons</taxon>
        <taxon>Gunneridae</taxon>
        <taxon>Pentapetalae</taxon>
        <taxon>rosids</taxon>
        <taxon>malvids</taxon>
        <taxon>Brassicales</taxon>
        <taxon>Brassicaceae</taxon>
        <taxon>Cardamineae</taxon>
        <taxon>Cardamine</taxon>
    </lineage>
</organism>
<dbReference type="InterPro" id="IPR002156">
    <property type="entry name" value="RNaseH_domain"/>
</dbReference>
<gene>
    <name evidence="2" type="ORF">V5N11_008677</name>
</gene>
<dbReference type="PANTHER" id="PTHR47074">
    <property type="entry name" value="BNAC02G40300D PROTEIN"/>
    <property type="match status" value="1"/>
</dbReference>
<dbReference type="EMBL" id="JBANAX010000816">
    <property type="protein sequence ID" value="KAL1192610.1"/>
    <property type="molecule type" value="Genomic_DNA"/>
</dbReference>
<protein>
    <recommendedName>
        <fullName evidence="1">RNase H type-1 domain-containing protein</fullName>
    </recommendedName>
</protein>
<evidence type="ECO:0000313" key="2">
    <source>
        <dbReference type="EMBL" id="KAL1192610.1"/>
    </source>
</evidence>
<dbReference type="InterPro" id="IPR012337">
    <property type="entry name" value="RNaseH-like_sf"/>
</dbReference>
<comment type="caution">
    <text evidence="2">The sequence shown here is derived from an EMBL/GenBank/DDBJ whole genome shotgun (WGS) entry which is preliminary data.</text>
</comment>
<dbReference type="CDD" id="cd06222">
    <property type="entry name" value="RNase_H_like"/>
    <property type="match status" value="1"/>
</dbReference>
<sequence>MYKCNVDAAWKKDAETCGVGWILRDDKGKARWYGAKAYPVLLSSLEAEATALSWAMRCLDNLGFGSVVFESADSQILMKAVCNPPLWPRLTNYM</sequence>
<proteinExistence type="predicted"/>
<accession>A0ABD0ZYN1</accession>
<feature type="domain" description="RNase H type-1" evidence="1">
    <location>
        <begin position="5"/>
        <end position="83"/>
    </location>
</feature>
<dbReference type="Gene3D" id="3.30.420.10">
    <property type="entry name" value="Ribonuclease H-like superfamily/Ribonuclease H"/>
    <property type="match status" value="1"/>
</dbReference>
<dbReference type="Pfam" id="PF13456">
    <property type="entry name" value="RVT_3"/>
    <property type="match status" value="1"/>
</dbReference>
<evidence type="ECO:0000259" key="1">
    <source>
        <dbReference type="Pfam" id="PF13456"/>
    </source>
</evidence>